<dbReference type="Proteomes" id="UP000527355">
    <property type="component" value="Unassembled WGS sequence"/>
</dbReference>
<reference evidence="2 3" key="1">
    <citation type="journal article" date="2020" name="Nature">
        <title>Six reference-quality genomes reveal evolution of bat adaptations.</title>
        <authorList>
            <person name="Jebb D."/>
            <person name="Huang Z."/>
            <person name="Pippel M."/>
            <person name="Hughes G.M."/>
            <person name="Lavrichenko K."/>
            <person name="Devanna P."/>
            <person name="Winkler S."/>
            <person name="Jermiin L.S."/>
            <person name="Skirmuntt E.C."/>
            <person name="Katzourakis A."/>
            <person name="Burkitt-Gray L."/>
            <person name="Ray D.A."/>
            <person name="Sullivan K.A.M."/>
            <person name="Roscito J.G."/>
            <person name="Kirilenko B.M."/>
            <person name="Davalos L.M."/>
            <person name="Corthals A.P."/>
            <person name="Power M.L."/>
            <person name="Jones G."/>
            <person name="Ransome R.D."/>
            <person name="Dechmann D.K.N."/>
            <person name="Locatelli A.G."/>
            <person name="Puechmaille S.J."/>
            <person name="Fedrigo O."/>
            <person name="Jarvis E.D."/>
            <person name="Hiller M."/>
            <person name="Vernes S.C."/>
            <person name="Myers E.W."/>
            <person name="Teeling E.C."/>
        </authorList>
    </citation>
    <scope>NUCLEOTIDE SEQUENCE [LARGE SCALE GENOMIC DNA]</scope>
    <source>
        <strain evidence="2">MMyoMyo1</strain>
        <tissue evidence="2">Flight muscle</tissue>
    </source>
</reference>
<evidence type="ECO:0000313" key="2">
    <source>
        <dbReference type="EMBL" id="KAF6270287.1"/>
    </source>
</evidence>
<feature type="compositionally biased region" description="Basic and acidic residues" evidence="1">
    <location>
        <begin position="28"/>
        <end position="45"/>
    </location>
</feature>
<organism evidence="2 3">
    <name type="scientific">Myotis myotis</name>
    <name type="common">Greater mouse-eared bat</name>
    <name type="synonym">Vespertilio myotis</name>
    <dbReference type="NCBI Taxonomy" id="51298"/>
    <lineage>
        <taxon>Eukaryota</taxon>
        <taxon>Metazoa</taxon>
        <taxon>Chordata</taxon>
        <taxon>Craniata</taxon>
        <taxon>Vertebrata</taxon>
        <taxon>Euteleostomi</taxon>
        <taxon>Mammalia</taxon>
        <taxon>Eutheria</taxon>
        <taxon>Laurasiatheria</taxon>
        <taxon>Chiroptera</taxon>
        <taxon>Yangochiroptera</taxon>
        <taxon>Vespertilionidae</taxon>
        <taxon>Myotis</taxon>
    </lineage>
</organism>
<dbReference type="EMBL" id="JABWUV010000039">
    <property type="protein sequence ID" value="KAF6270287.1"/>
    <property type="molecule type" value="Genomic_DNA"/>
</dbReference>
<evidence type="ECO:0000256" key="1">
    <source>
        <dbReference type="SAM" id="MobiDB-lite"/>
    </source>
</evidence>
<feature type="region of interest" description="Disordered" evidence="1">
    <location>
        <begin position="28"/>
        <end position="52"/>
    </location>
</feature>
<sequence>MSQLNAGCDVSHGHVSCLREADLSDKRKCGREGGAHRLHDGREEATPTPRVFSNKPLPALALALARALLAHRSTLSHCATRDRLEDYANSTGGTAFSHRPQSSKREVVAAPGGALTTGCLFESRVPN</sequence>
<comment type="caution">
    <text evidence="2">The sequence shown here is derived from an EMBL/GenBank/DDBJ whole genome shotgun (WGS) entry which is preliminary data.</text>
</comment>
<evidence type="ECO:0000313" key="3">
    <source>
        <dbReference type="Proteomes" id="UP000527355"/>
    </source>
</evidence>
<protein>
    <submittedName>
        <fullName evidence="2">Uncharacterized protein</fullName>
    </submittedName>
</protein>
<proteinExistence type="predicted"/>
<accession>A0A7J7R2R2</accession>
<name>A0A7J7R2R2_MYOMY</name>
<keyword evidence="3" id="KW-1185">Reference proteome</keyword>
<dbReference type="AlphaFoldDB" id="A0A7J7R2R2"/>
<gene>
    <name evidence="2" type="ORF">mMyoMyo1_010927</name>
</gene>